<organism evidence="4 5">
    <name type="scientific">Gomphillus americanus</name>
    <dbReference type="NCBI Taxonomy" id="1940652"/>
    <lineage>
        <taxon>Eukaryota</taxon>
        <taxon>Fungi</taxon>
        <taxon>Dikarya</taxon>
        <taxon>Ascomycota</taxon>
        <taxon>Pezizomycotina</taxon>
        <taxon>Lecanoromycetes</taxon>
        <taxon>OSLEUM clade</taxon>
        <taxon>Ostropomycetidae</taxon>
        <taxon>Ostropales</taxon>
        <taxon>Graphidaceae</taxon>
        <taxon>Gomphilloideae</taxon>
        <taxon>Gomphillus</taxon>
    </lineage>
</organism>
<reference evidence="4" key="1">
    <citation type="submission" date="2021-03" db="EMBL/GenBank/DDBJ databases">
        <authorList>
            <person name="Tagirdzhanova G."/>
        </authorList>
    </citation>
    <scope>NUCLEOTIDE SEQUENCE</scope>
</reference>
<dbReference type="EMBL" id="CAJPDQ010000006">
    <property type="protein sequence ID" value="CAF9911338.1"/>
    <property type="molecule type" value="Genomic_DNA"/>
</dbReference>
<feature type="compositionally biased region" description="Polar residues" evidence="3">
    <location>
        <begin position="20"/>
        <end position="30"/>
    </location>
</feature>
<dbReference type="PANTHER" id="PTHR12828">
    <property type="entry name" value="PROTEASOME MATURATION PROTEIN UMP1"/>
    <property type="match status" value="1"/>
</dbReference>
<keyword evidence="1" id="KW-0143">Chaperone</keyword>
<evidence type="ECO:0000313" key="5">
    <source>
        <dbReference type="Proteomes" id="UP000664169"/>
    </source>
</evidence>
<dbReference type="Proteomes" id="UP000664169">
    <property type="component" value="Unassembled WGS sequence"/>
</dbReference>
<dbReference type="OrthoDB" id="15001at2759"/>
<sequence>MATNRSLLQQSLRLAPAASHASSTKPTLSAPSAPGLPDTLRNNTTITATTTTTSNSSSSSSNASQQIANSATNTQQQHQAHLHPSEPASNHPLEARLTQWRATQHALKMSGLRRTFGIAEPVRRGMELGIAREGESWRPIALGGSEGVSGDVLEGRDWSVEWEDVFDGGKRDGLALAGREEGGVLAEVEAKVGMNAL</sequence>
<dbReference type="GO" id="GO:0005737">
    <property type="term" value="C:cytoplasm"/>
    <property type="evidence" value="ECO:0007669"/>
    <property type="project" value="TreeGrafter"/>
</dbReference>
<evidence type="ECO:0000256" key="2">
    <source>
        <dbReference type="ARBA" id="ARBA00043974"/>
    </source>
</evidence>
<comment type="caution">
    <text evidence="4">The sequence shown here is derived from an EMBL/GenBank/DDBJ whole genome shotgun (WGS) entry which is preliminary data.</text>
</comment>
<dbReference type="AlphaFoldDB" id="A0A8H3EVZ9"/>
<dbReference type="PANTHER" id="PTHR12828:SF3">
    <property type="entry name" value="PROTEASOME MATURATION PROTEIN"/>
    <property type="match status" value="1"/>
</dbReference>
<evidence type="ECO:0000313" key="4">
    <source>
        <dbReference type="EMBL" id="CAF9911338.1"/>
    </source>
</evidence>
<evidence type="ECO:0000256" key="3">
    <source>
        <dbReference type="SAM" id="MobiDB-lite"/>
    </source>
</evidence>
<evidence type="ECO:0000256" key="1">
    <source>
        <dbReference type="ARBA" id="ARBA00023186"/>
    </source>
</evidence>
<proteinExistence type="inferred from homology"/>
<dbReference type="GO" id="GO:0043248">
    <property type="term" value="P:proteasome assembly"/>
    <property type="evidence" value="ECO:0007669"/>
    <property type="project" value="InterPro"/>
</dbReference>
<keyword evidence="5" id="KW-1185">Reference proteome</keyword>
<comment type="similarity">
    <text evidence="2">Belongs to the POMP/UMP1 family.</text>
</comment>
<accession>A0A8H3EVZ9</accession>
<feature type="compositionally biased region" description="Low complexity" evidence="3">
    <location>
        <begin position="42"/>
        <end position="73"/>
    </location>
</feature>
<dbReference type="InterPro" id="IPR008012">
    <property type="entry name" value="Ump1"/>
</dbReference>
<gene>
    <name evidence="4" type="ORF">GOMPHAMPRED_007377</name>
</gene>
<dbReference type="GO" id="GO:0005634">
    <property type="term" value="C:nucleus"/>
    <property type="evidence" value="ECO:0007669"/>
    <property type="project" value="TreeGrafter"/>
</dbReference>
<dbReference type="Pfam" id="PF05348">
    <property type="entry name" value="UMP1"/>
    <property type="match status" value="1"/>
</dbReference>
<name>A0A8H3EVZ9_9LECA</name>
<feature type="region of interest" description="Disordered" evidence="3">
    <location>
        <begin position="1"/>
        <end position="90"/>
    </location>
</feature>
<feature type="compositionally biased region" description="Polar residues" evidence="3">
    <location>
        <begin position="1"/>
        <end position="12"/>
    </location>
</feature>
<protein>
    <submittedName>
        <fullName evidence="4">Uncharacterized protein</fullName>
    </submittedName>
</protein>